<proteinExistence type="inferred from homology"/>
<evidence type="ECO:0000259" key="3">
    <source>
        <dbReference type="Pfam" id="PF00483"/>
    </source>
</evidence>
<dbReference type="PANTHER" id="PTHR43523">
    <property type="entry name" value="GLUCOSE-1-PHOSPHATE ADENYLYLTRANSFERASE-RELATED"/>
    <property type="match status" value="1"/>
</dbReference>
<dbReference type="EC" id="2.7.7.27" evidence="5"/>
<evidence type="ECO:0000259" key="4">
    <source>
        <dbReference type="Pfam" id="PF24894"/>
    </source>
</evidence>
<sequence length="377" mass="42684">MKNVMGIIYTNKDDLSLRELTNQRSVAALPLAGRYRVVDFILSSMVNSGVRNVGVIMQRNYRSLMDHLGAGKEWDLHTRNNGLFLLPPFVTQENGGEYLGVLDALRANFDYLRRSTQKLAILTNSNMVFNMNFEPMIRQHEETDADITLLYTKVRRNMELGSDGKHTHAFLHVEEDGRISDMEVNPNAASYDTMYMNVLLVKRTLLMHLVDGAAAHGSHDINRELLQPAIKSGSLKVYGYEFEGYYRRIETIKSYFRCNMDLLDYNVRRELFKANPVYTKTRDDVPAVYRAGNSVKNSLVADGCVIEGSVENCVLFRGVHIGRNASVKNAIIMQDSMVEDAVELENVILDKNVTIRAHGRLIGQVQYPIVIGKNVTL</sequence>
<dbReference type="SUPFAM" id="SSF53448">
    <property type="entry name" value="Nucleotide-diphospho-sugar transferases"/>
    <property type="match status" value="1"/>
</dbReference>
<dbReference type="Pfam" id="PF24894">
    <property type="entry name" value="Hexapep_GlmU"/>
    <property type="match status" value="1"/>
</dbReference>
<organism evidence="5 6">
    <name type="scientific">Candidatus Pullichristensenella stercorigallinarum</name>
    <dbReference type="NCBI Taxonomy" id="2840909"/>
    <lineage>
        <taxon>Bacteria</taxon>
        <taxon>Bacillati</taxon>
        <taxon>Bacillota</taxon>
        <taxon>Clostridia</taxon>
        <taxon>Candidatus Pullichristensenella</taxon>
    </lineage>
</organism>
<dbReference type="InterPro" id="IPR011832">
    <property type="entry name" value="GlgDAde_trans"/>
</dbReference>
<dbReference type="Gene3D" id="3.90.550.10">
    <property type="entry name" value="Spore Coat Polysaccharide Biosynthesis Protein SpsA, Chain A"/>
    <property type="match status" value="1"/>
</dbReference>
<keyword evidence="2" id="KW-0320">Glycogen biosynthesis</keyword>
<comment type="similarity">
    <text evidence="1">Belongs to the bacterial/plant glucose-1-phosphate adenylyltransferase family.</text>
</comment>
<dbReference type="InterPro" id="IPR056818">
    <property type="entry name" value="GlmU/GlgC-like_hexapep"/>
</dbReference>
<dbReference type="InterPro" id="IPR011004">
    <property type="entry name" value="Trimer_LpxA-like_sf"/>
</dbReference>
<accession>A0A9D0ZLX9</accession>
<evidence type="ECO:0000313" key="6">
    <source>
        <dbReference type="Proteomes" id="UP000824260"/>
    </source>
</evidence>
<dbReference type="InterPro" id="IPR029044">
    <property type="entry name" value="Nucleotide-diphossugar_trans"/>
</dbReference>
<dbReference type="GO" id="GO:0008878">
    <property type="term" value="F:glucose-1-phosphate adenylyltransferase activity"/>
    <property type="evidence" value="ECO:0007669"/>
    <property type="project" value="UniProtKB-EC"/>
</dbReference>
<reference evidence="5" key="2">
    <citation type="journal article" date="2021" name="PeerJ">
        <title>Extensive microbial diversity within the chicken gut microbiome revealed by metagenomics and culture.</title>
        <authorList>
            <person name="Gilroy R."/>
            <person name="Ravi A."/>
            <person name="Getino M."/>
            <person name="Pursley I."/>
            <person name="Horton D.L."/>
            <person name="Alikhan N.F."/>
            <person name="Baker D."/>
            <person name="Gharbi K."/>
            <person name="Hall N."/>
            <person name="Watson M."/>
            <person name="Adriaenssens E.M."/>
            <person name="Foster-Nyarko E."/>
            <person name="Jarju S."/>
            <person name="Secka A."/>
            <person name="Antonio M."/>
            <person name="Oren A."/>
            <person name="Chaudhuri R.R."/>
            <person name="La Ragione R."/>
            <person name="Hildebrand F."/>
            <person name="Pallen M.J."/>
        </authorList>
    </citation>
    <scope>NUCLEOTIDE SEQUENCE</scope>
    <source>
        <strain evidence="5">ChiSjej6B24-2974</strain>
    </source>
</reference>
<dbReference type="Pfam" id="PF00483">
    <property type="entry name" value="NTP_transferase"/>
    <property type="match status" value="1"/>
</dbReference>
<keyword evidence="5" id="KW-0548">Nucleotidyltransferase</keyword>
<feature type="domain" description="Glucose-1-phosphate adenylyltransferase/Bifunctional protein GlmU-like C-terminal hexapeptide" evidence="4">
    <location>
        <begin position="294"/>
        <end position="358"/>
    </location>
</feature>
<dbReference type="SUPFAM" id="SSF51161">
    <property type="entry name" value="Trimeric LpxA-like enzymes"/>
    <property type="match status" value="1"/>
</dbReference>
<dbReference type="NCBIfam" id="TIGR02092">
    <property type="entry name" value="glgD"/>
    <property type="match status" value="1"/>
</dbReference>
<dbReference type="InterPro" id="IPR011831">
    <property type="entry name" value="ADP-Glc_PPase"/>
</dbReference>
<gene>
    <name evidence="5" type="primary">glgD</name>
    <name evidence="5" type="ORF">IAA52_07025</name>
</gene>
<feature type="domain" description="Nucleotidyl transferase" evidence="3">
    <location>
        <begin position="17"/>
        <end position="262"/>
    </location>
</feature>
<dbReference type="CDD" id="cd04651">
    <property type="entry name" value="LbH_G1P_AT_C"/>
    <property type="match status" value="1"/>
</dbReference>
<protein>
    <submittedName>
        <fullName evidence="5">Glucose-1-phosphate adenylyltransferase subunit GlgD</fullName>
        <ecNumber evidence="5">2.7.7.27</ecNumber>
    </submittedName>
</protein>
<dbReference type="AlphaFoldDB" id="A0A9D0ZLX9"/>
<dbReference type="Proteomes" id="UP000824260">
    <property type="component" value="Unassembled WGS sequence"/>
</dbReference>
<comment type="caution">
    <text evidence="5">The sequence shown here is derived from an EMBL/GenBank/DDBJ whole genome shotgun (WGS) entry which is preliminary data.</text>
</comment>
<dbReference type="PANTHER" id="PTHR43523:SF6">
    <property type="entry name" value="GLYCOGEN BIOSYNTHESIS PROTEIN GLGD"/>
    <property type="match status" value="1"/>
</dbReference>
<dbReference type="Gene3D" id="2.160.10.10">
    <property type="entry name" value="Hexapeptide repeat proteins"/>
    <property type="match status" value="1"/>
</dbReference>
<dbReference type="InterPro" id="IPR005835">
    <property type="entry name" value="NTP_transferase_dom"/>
</dbReference>
<dbReference type="CDD" id="cd02508">
    <property type="entry name" value="ADP_Glucose_PP"/>
    <property type="match status" value="1"/>
</dbReference>
<evidence type="ECO:0000313" key="5">
    <source>
        <dbReference type="EMBL" id="HIQ82840.1"/>
    </source>
</evidence>
<reference evidence="5" key="1">
    <citation type="submission" date="2020-10" db="EMBL/GenBank/DDBJ databases">
        <authorList>
            <person name="Gilroy R."/>
        </authorList>
    </citation>
    <scope>NUCLEOTIDE SEQUENCE</scope>
    <source>
        <strain evidence="5">ChiSjej6B24-2974</strain>
    </source>
</reference>
<dbReference type="GO" id="GO:0005978">
    <property type="term" value="P:glycogen biosynthetic process"/>
    <property type="evidence" value="ECO:0007669"/>
    <property type="project" value="UniProtKB-KW"/>
</dbReference>
<keyword evidence="5" id="KW-0808">Transferase</keyword>
<name>A0A9D0ZLX9_9FIRM</name>
<dbReference type="EMBL" id="DVFZ01000070">
    <property type="protein sequence ID" value="HIQ82840.1"/>
    <property type="molecule type" value="Genomic_DNA"/>
</dbReference>
<evidence type="ECO:0000256" key="2">
    <source>
        <dbReference type="ARBA" id="ARBA00023056"/>
    </source>
</evidence>
<evidence type="ECO:0000256" key="1">
    <source>
        <dbReference type="ARBA" id="ARBA00010443"/>
    </source>
</evidence>